<name>A0AAD9J9H4_9ANNE</name>
<feature type="domain" description="O-methyltransferase C-terminal" evidence="8">
    <location>
        <begin position="136"/>
        <end position="318"/>
    </location>
</feature>
<evidence type="ECO:0000256" key="5">
    <source>
        <dbReference type="ARBA" id="ARBA00039116"/>
    </source>
</evidence>
<evidence type="ECO:0000256" key="7">
    <source>
        <dbReference type="ARBA" id="ARBA00043054"/>
    </source>
</evidence>
<keyword evidence="1" id="KW-0489">Methyltransferase</keyword>
<dbReference type="Pfam" id="PF00891">
    <property type="entry name" value="Methyltransf_2"/>
    <property type="match status" value="1"/>
</dbReference>
<keyword evidence="11" id="KW-1185">Reference proteome</keyword>
<evidence type="ECO:0000256" key="4">
    <source>
        <dbReference type="ARBA" id="ARBA00037645"/>
    </source>
</evidence>
<dbReference type="PROSITE" id="PS51683">
    <property type="entry name" value="SAM_OMT_II"/>
    <property type="match status" value="1"/>
</dbReference>
<dbReference type="PANTHER" id="PTHR43712:SF2">
    <property type="entry name" value="O-METHYLTRANSFERASE CICE"/>
    <property type="match status" value="1"/>
</dbReference>
<dbReference type="GO" id="GO:0032259">
    <property type="term" value="P:methylation"/>
    <property type="evidence" value="ECO:0007669"/>
    <property type="project" value="UniProtKB-KW"/>
</dbReference>
<keyword evidence="2" id="KW-0808">Transferase</keyword>
<dbReference type="EC" id="2.1.1.4" evidence="5"/>
<comment type="function">
    <text evidence="4">Catalyzes the transfer of a methyl group onto N-acetylserotonin, producing melatonin (N-acetyl-5-methoxytryptamine).</text>
</comment>
<dbReference type="EMBL" id="JAODUP010000468">
    <property type="protein sequence ID" value="KAK2149097.1"/>
    <property type="molecule type" value="Genomic_DNA"/>
</dbReference>
<reference evidence="10" key="1">
    <citation type="journal article" date="2023" name="Mol. Biol. Evol.">
        <title>Third-Generation Sequencing Reveals the Adaptive Role of the Epigenome in Three Deep-Sea Polychaetes.</title>
        <authorList>
            <person name="Perez M."/>
            <person name="Aroh O."/>
            <person name="Sun Y."/>
            <person name="Lan Y."/>
            <person name="Juniper S.K."/>
            <person name="Young C.R."/>
            <person name="Angers B."/>
            <person name="Qian P.Y."/>
        </authorList>
    </citation>
    <scope>NUCLEOTIDE SEQUENCE</scope>
    <source>
        <strain evidence="10">P08H-3</strain>
    </source>
</reference>
<feature type="domain" description="O-methyltransferase dimerisation" evidence="9">
    <location>
        <begin position="17"/>
        <end position="95"/>
    </location>
</feature>
<proteinExistence type="predicted"/>
<dbReference type="Proteomes" id="UP001208570">
    <property type="component" value="Unassembled WGS sequence"/>
</dbReference>
<dbReference type="InterPro" id="IPR016461">
    <property type="entry name" value="COMT-like"/>
</dbReference>
<dbReference type="Gene3D" id="1.10.10.10">
    <property type="entry name" value="Winged helix-like DNA-binding domain superfamily/Winged helix DNA-binding domain"/>
    <property type="match status" value="1"/>
</dbReference>
<dbReference type="SUPFAM" id="SSF53335">
    <property type="entry name" value="S-adenosyl-L-methionine-dependent methyltransferases"/>
    <property type="match status" value="1"/>
</dbReference>
<evidence type="ECO:0000313" key="10">
    <source>
        <dbReference type="EMBL" id="KAK2149097.1"/>
    </source>
</evidence>
<gene>
    <name evidence="10" type="ORF">LSH36_468g04071</name>
</gene>
<dbReference type="InterPro" id="IPR012967">
    <property type="entry name" value="COMT_dimerisation"/>
</dbReference>
<evidence type="ECO:0000256" key="6">
    <source>
        <dbReference type="ARBA" id="ARBA00040730"/>
    </source>
</evidence>
<comment type="caution">
    <text evidence="10">The sequence shown here is derived from an EMBL/GenBank/DDBJ whole genome shotgun (WGS) entry which is preliminary data.</text>
</comment>
<dbReference type="InterPro" id="IPR036388">
    <property type="entry name" value="WH-like_DNA-bd_sf"/>
</dbReference>
<dbReference type="CDD" id="cd02440">
    <property type="entry name" value="AdoMet_MTases"/>
    <property type="match status" value="1"/>
</dbReference>
<dbReference type="SUPFAM" id="SSF46785">
    <property type="entry name" value="Winged helix' DNA-binding domain"/>
    <property type="match status" value="1"/>
</dbReference>
<evidence type="ECO:0000259" key="9">
    <source>
        <dbReference type="Pfam" id="PF08100"/>
    </source>
</evidence>
<evidence type="ECO:0000313" key="11">
    <source>
        <dbReference type="Proteomes" id="UP001208570"/>
    </source>
</evidence>
<dbReference type="AlphaFoldDB" id="A0AAD9J9H4"/>
<accession>A0AAD9J9H4</accession>
<keyword evidence="3" id="KW-0949">S-adenosyl-L-methionine</keyword>
<evidence type="ECO:0000256" key="2">
    <source>
        <dbReference type="ARBA" id="ARBA00022679"/>
    </source>
</evidence>
<evidence type="ECO:0000256" key="1">
    <source>
        <dbReference type="ARBA" id="ARBA00022603"/>
    </source>
</evidence>
<dbReference type="Gene3D" id="3.40.50.150">
    <property type="entry name" value="Vaccinia Virus protein VP39"/>
    <property type="match status" value="1"/>
</dbReference>
<evidence type="ECO:0000259" key="8">
    <source>
        <dbReference type="Pfam" id="PF00891"/>
    </source>
</evidence>
<evidence type="ECO:0000256" key="3">
    <source>
        <dbReference type="ARBA" id="ARBA00022691"/>
    </source>
</evidence>
<dbReference type="InterPro" id="IPR029063">
    <property type="entry name" value="SAM-dependent_MTases_sf"/>
</dbReference>
<sequence length="340" mass="38278">MESQGTCADEANILCQMVYGHVIYEVGKIAIEMGVFETLSEGGATCQSLAEKFSMSEVHLEKLLNSLCALKLLKKTKTKENDIYENMQVASEYLVMDSPESIVGVIKMSEHFKVDKKKMMECLKNGEHILSNEENIFNKMEHNEVACTNFHTAMESIAKTSYSLIKAIDFGQYKTLVDLGGSTGTIARQLAEDYPELDITVLDLPEVIDLASTLPANSNNRVKFVSGDIFKDDLPEADIYTLCHILLDWNDSSCDIILSKIYKHLKPGGAILILDSILNEDKVGPLYLNIREMMLFTRFQGKQRSFSEFENLLAKNGFTNIKLYRANKFCLYDGILARKN</sequence>
<dbReference type="PANTHER" id="PTHR43712">
    <property type="entry name" value="PUTATIVE (AFU_ORTHOLOGUE AFUA_4G14580)-RELATED"/>
    <property type="match status" value="1"/>
</dbReference>
<organism evidence="10 11">
    <name type="scientific">Paralvinella palmiformis</name>
    <dbReference type="NCBI Taxonomy" id="53620"/>
    <lineage>
        <taxon>Eukaryota</taxon>
        <taxon>Metazoa</taxon>
        <taxon>Spiralia</taxon>
        <taxon>Lophotrochozoa</taxon>
        <taxon>Annelida</taxon>
        <taxon>Polychaeta</taxon>
        <taxon>Sedentaria</taxon>
        <taxon>Canalipalpata</taxon>
        <taxon>Terebellida</taxon>
        <taxon>Terebelliformia</taxon>
        <taxon>Alvinellidae</taxon>
        <taxon>Paralvinella</taxon>
    </lineage>
</organism>
<dbReference type="InterPro" id="IPR036390">
    <property type="entry name" value="WH_DNA-bd_sf"/>
</dbReference>
<dbReference type="PIRSF" id="PIRSF005739">
    <property type="entry name" value="O-mtase"/>
    <property type="match status" value="1"/>
</dbReference>
<dbReference type="GO" id="GO:0046983">
    <property type="term" value="F:protein dimerization activity"/>
    <property type="evidence" value="ECO:0007669"/>
    <property type="project" value="InterPro"/>
</dbReference>
<dbReference type="Pfam" id="PF08100">
    <property type="entry name" value="Dimerisation"/>
    <property type="match status" value="1"/>
</dbReference>
<dbReference type="InterPro" id="IPR001077">
    <property type="entry name" value="COMT_C"/>
</dbReference>
<protein>
    <recommendedName>
        <fullName evidence="6">Acetylserotonin O-methyltransferase</fullName>
        <ecNumber evidence="5">2.1.1.4</ecNumber>
    </recommendedName>
    <alternativeName>
        <fullName evidence="7">Hydroxyindole O-methyltransferase</fullName>
    </alternativeName>
</protein>
<dbReference type="GO" id="GO:0017096">
    <property type="term" value="F:acetylserotonin O-methyltransferase activity"/>
    <property type="evidence" value="ECO:0007669"/>
    <property type="project" value="UniProtKB-EC"/>
</dbReference>